<sequence>MQKQKTNSTTALLDAIQMYFDALYYCDIKLLNQVFHKSSSLFDVDQGKIFVEPIDSFSKDVEGRLSPADAKQKPEAEILMIDWLSSHCTTVKIRIRAHKNVFVDHLAFVNGENGWQIVSKIWHLEKEIN</sequence>
<name>A0ABP3U1N9_9FLAO</name>
<evidence type="ECO:0000313" key="2">
    <source>
        <dbReference type="Proteomes" id="UP001501758"/>
    </source>
</evidence>
<keyword evidence="2" id="KW-1185">Reference proteome</keyword>
<reference evidence="2" key="1">
    <citation type="journal article" date="2019" name="Int. J. Syst. Evol. Microbiol.">
        <title>The Global Catalogue of Microorganisms (GCM) 10K type strain sequencing project: providing services to taxonomists for standard genome sequencing and annotation.</title>
        <authorList>
            <consortium name="The Broad Institute Genomics Platform"/>
            <consortium name="The Broad Institute Genome Sequencing Center for Infectious Disease"/>
            <person name="Wu L."/>
            <person name="Ma J."/>
        </authorList>
    </citation>
    <scope>NUCLEOTIDE SEQUENCE [LARGE SCALE GENOMIC DNA]</scope>
    <source>
        <strain evidence="2">JCM 15974</strain>
    </source>
</reference>
<dbReference type="InterPro" id="IPR032710">
    <property type="entry name" value="NTF2-like_dom_sf"/>
</dbReference>
<gene>
    <name evidence="1" type="ORF">GCM10009430_20390</name>
</gene>
<dbReference type="EMBL" id="BAAAGE010000002">
    <property type="protein sequence ID" value="GAA0720333.1"/>
    <property type="molecule type" value="Genomic_DNA"/>
</dbReference>
<dbReference type="SUPFAM" id="SSF54427">
    <property type="entry name" value="NTF2-like"/>
    <property type="match status" value="1"/>
</dbReference>
<dbReference type="Gene3D" id="3.10.450.50">
    <property type="match status" value="1"/>
</dbReference>
<dbReference type="Proteomes" id="UP001501758">
    <property type="component" value="Unassembled WGS sequence"/>
</dbReference>
<comment type="caution">
    <text evidence="1">The sequence shown here is derived from an EMBL/GenBank/DDBJ whole genome shotgun (WGS) entry which is preliminary data.</text>
</comment>
<dbReference type="InterPro" id="IPR039437">
    <property type="entry name" value="FrzH/put_lumazine-bd"/>
</dbReference>
<dbReference type="RefSeq" id="WP_343912216.1">
    <property type="nucleotide sequence ID" value="NZ_BAAAGE010000002.1"/>
</dbReference>
<accession>A0ABP3U1N9</accession>
<proteinExistence type="predicted"/>
<dbReference type="Pfam" id="PF12893">
    <property type="entry name" value="Lumazine_bd_2"/>
    <property type="match status" value="1"/>
</dbReference>
<evidence type="ECO:0000313" key="1">
    <source>
        <dbReference type="EMBL" id="GAA0720333.1"/>
    </source>
</evidence>
<organism evidence="1 2">
    <name type="scientific">Aquimarina litoralis</name>
    <dbReference type="NCBI Taxonomy" id="584605"/>
    <lineage>
        <taxon>Bacteria</taxon>
        <taxon>Pseudomonadati</taxon>
        <taxon>Bacteroidota</taxon>
        <taxon>Flavobacteriia</taxon>
        <taxon>Flavobacteriales</taxon>
        <taxon>Flavobacteriaceae</taxon>
        <taxon>Aquimarina</taxon>
    </lineage>
</organism>
<protein>
    <submittedName>
        <fullName evidence="1">Nuclear transport factor 2 family protein</fullName>
    </submittedName>
</protein>